<keyword evidence="2" id="KW-1185">Reference proteome</keyword>
<dbReference type="Proteomes" id="UP000269396">
    <property type="component" value="Unassembled WGS sequence"/>
</dbReference>
<dbReference type="PROSITE" id="PS50966">
    <property type="entry name" value="ZF_SWIM"/>
    <property type="match status" value="1"/>
</dbReference>
<protein>
    <submittedName>
        <fullName evidence="1">Uncharacterized protein</fullName>
    </submittedName>
</protein>
<sequence>MINVVDISRARCACERFNDYMLPCGHILYAHPKDLVRGGTNCLKSVKRRLKTQIIKRLDEFVNLKCKIISERVKLNFYKSCLSNQIFPNQLYENLRLNKLQPNIPNFIRLTKSYIDECHDKLLILIELHTQALPVLTELSIVCHIKFINFCSTVILETKERIRKKLEKHCYSEHFRQVDGVAAGSPLGPLLADVFMGYVENLVEDSIRKMGLYKRYVDDIIIIGDKEPLGSVNFSKFKTDMSLRNTTQIVFSSSSATVCLYDIHKLDCFRDSPNWSHQFTWIPILDLKYLLDNVSDSPDDLYNWHISKVMFVNTSTTARQSLAAVLVNINQNRSLVCFFRSLSTAKCNITILVNGALTSLEWLPLIDIGCKPSESRSMNSTMDITDQDISKGTNKTLSSVLSVFDGCFALGFQQGLVGLLGEYIFVYVLET</sequence>
<dbReference type="EMBL" id="UZAL01033121">
    <property type="protein sequence ID" value="VDP62670.1"/>
    <property type="molecule type" value="Genomic_DNA"/>
</dbReference>
<gene>
    <name evidence="1" type="ORF">SMTD_LOCUS13073</name>
</gene>
<evidence type="ECO:0000313" key="2">
    <source>
        <dbReference type="Proteomes" id="UP000269396"/>
    </source>
</evidence>
<reference evidence="1 2" key="1">
    <citation type="submission" date="2018-11" db="EMBL/GenBank/DDBJ databases">
        <authorList>
            <consortium name="Pathogen Informatics"/>
        </authorList>
    </citation>
    <scope>NUCLEOTIDE SEQUENCE [LARGE SCALE GENOMIC DNA]</scope>
    <source>
        <strain>Denwood</strain>
        <strain evidence="2">Zambia</strain>
    </source>
</reference>
<dbReference type="GO" id="GO:0008270">
    <property type="term" value="F:zinc ion binding"/>
    <property type="evidence" value="ECO:0007669"/>
    <property type="project" value="InterPro"/>
</dbReference>
<dbReference type="AlphaFoldDB" id="A0A183PFD7"/>
<evidence type="ECO:0000313" key="1">
    <source>
        <dbReference type="EMBL" id="VDP62670.1"/>
    </source>
</evidence>
<accession>A0A183PFD7</accession>
<name>A0A183PFD7_9TREM</name>
<dbReference type="STRING" id="31246.A0A183PFD7"/>
<dbReference type="InterPro" id="IPR007527">
    <property type="entry name" value="Znf_SWIM"/>
</dbReference>
<proteinExistence type="predicted"/>
<organism evidence="1 2">
    <name type="scientific">Schistosoma mattheei</name>
    <dbReference type="NCBI Taxonomy" id="31246"/>
    <lineage>
        <taxon>Eukaryota</taxon>
        <taxon>Metazoa</taxon>
        <taxon>Spiralia</taxon>
        <taxon>Lophotrochozoa</taxon>
        <taxon>Platyhelminthes</taxon>
        <taxon>Trematoda</taxon>
        <taxon>Digenea</taxon>
        <taxon>Strigeidida</taxon>
        <taxon>Schistosomatoidea</taxon>
        <taxon>Schistosomatidae</taxon>
        <taxon>Schistosoma</taxon>
    </lineage>
</organism>